<keyword evidence="5" id="KW-1185">Reference proteome</keyword>
<dbReference type="InterPro" id="IPR029063">
    <property type="entry name" value="SAM-dependent_MTases_sf"/>
</dbReference>
<protein>
    <recommendedName>
        <fullName evidence="3">Methyltransferase domain-containing protein</fullName>
    </recommendedName>
</protein>
<feature type="compositionally biased region" description="Low complexity" evidence="1">
    <location>
        <begin position="189"/>
        <end position="198"/>
    </location>
</feature>
<dbReference type="PANTHER" id="PTHR12496">
    <property type="entry name" value="CGI-41 METHYLTRANSFERASE"/>
    <property type="match status" value="1"/>
</dbReference>
<dbReference type="HOGENOM" id="CLU_016581_1_2_1"/>
<evidence type="ECO:0000313" key="4">
    <source>
        <dbReference type="EMBL" id="EPQ54716.1"/>
    </source>
</evidence>
<name>S7Q3Y1_GLOTA</name>
<evidence type="ECO:0000313" key="5">
    <source>
        <dbReference type="Proteomes" id="UP000030669"/>
    </source>
</evidence>
<feature type="compositionally biased region" description="Basic and acidic residues" evidence="1">
    <location>
        <begin position="166"/>
        <end position="180"/>
    </location>
</feature>
<dbReference type="PANTHER" id="PTHR12496:SF0">
    <property type="entry name" value="METHYLTRANSFERASE DOMAIN-CONTAINING PROTEIN"/>
    <property type="match status" value="1"/>
</dbReference>
<feature type="domain" description="Methyltransferase" evidence="3">
    <location>
        <begin position="109"/>
        <end position="278"/>
    </location>
</feature>
<dbReference type="SUPFAM" id="SSF53335">
    <property type="entry name" value="S-adenosyl-L-methionine-dependent methyltransferases"/>
    <property type="match status" value="1"/>
</dbReference>
<accession>S7Q3Y1</accession>
<dbReference type="InterPro" id="IPR025714">
    <property type="entry name" value="Methyltranfer_dom"/>
</dbReference>
<feature type="chain" id="PRO_5004543829" description="Methyltransferase domain-containing protein" evidence="2">
    <location>
        <begin position="25"/>
        <end position="525"/>
    </location>
</feature>
<dbReference type="KEGG" id="gtr:GLOTRDRAFT_116519"/>
<dbReference type="AlphaFoldDB" id="S7Q3Y1"/>
<dbReference type="OMA" id="SDINDPP"/>
<dbReference type="Pfam" id="PF13679">
    <property type="entry name" value="Methyltransf_32"/>
    <property type="match status" value="1"/>
</dbReference>
<dbReference type="OrthoDB" id="10258156at2759"/>
<sequence length="525" mass="57698">MNAERLGGLAAFLADPLVASLVQAHPNRVAEPGFTPPAAWLDWWDVDAARTVDWLSLLNHYQRDLACPSIPPSLRSVITSARRLQLPRDPHPDSIQTTQRPAVYGMSPKKGHEVARMVDYIAHLLSSTPALARVSHVVDVGAGQGYLSRALRDSLGLHVLAIDGDDRQTQGAERRAEKIAAKSRNAKTSSPHPSSSGSLTHKTIRINPDTLRSAVSEWTSEHEHKHSEPVQVLVVALHACGSLTPDILRGVLASRGGEQRWTPAAALVVGCCYNLMSENDFPLSKRLAAHPSRPRMELYRRHDHTRPDHSYDSTDNNHELVLTQHHVQLAAQVPSQWTRTPATLRAAELAMNKVVWRALLGRWVGLREGREGQSERRGLVTGRAEVECACDRDTGESVSAPRPQVRLGKLPASAYTSFPAFLRSASAKAGVSLPPDAYAYLDTREGKEMEGRLRCLYVMRCLLGPAVESLLLLDRVVWLREGLEEAGDRREAGMVSLFDQGTGSARNVAIVVAPRSDFALLRFAQ</sequence>
<dbReference type="STRING" id="670483.S7Q3Y1"/>
<reference evidence="4 5" key="1">
    <citation type="journal article" date="2012" name="Science">
        <title>The Paleozoic origin of enzymatic lignin decomposition reconstructed from 31 fungal genomes.</title>
        <authorList>
            <person name="Floudas D."/>
            <person name="Binder M."/>
            <person name="Riley R."/>
            <person name="Barry K."/>
            <person name="Blanchette R.A."/>
            <person name="Henrissat B."/>
            <person name="Martinez A.T."/>
            <person name="Otillar R."/>
            <person name="Spatafora J.W."/>
            <person name="Yadav J.S."/>
            <person name="Aerts A."/>
            <person name="Benoit I."/>
            <person name="Boyd A."/>
            <person name="Carlson A."/>
            <person name="Copeland A."/>
            <person name="Coutinho P.M."/>
            <person name="de Vries R.P."/>
            <person name="Ferreira P."/>
            <person name="Findley K."/>
            <person name="Foster B."/>
            <person name="Gaskell J."/>
            <person name="Glotzer D."/>
            <person name="Gorecki P."/>
            <person name="Heitman J."/>
            <person name="Hesse C."/>
            <person name="Hori C."/>
            <person name="Igarashi K."/>
            <person name="Jurgens J.A."/>
            <person name="Kallen N."/>
            <person name="Kersten P."/>
            <person name="Kohler A."/>
            <person name="Kuees U."/>
            <person name="Kumar T.K.A."/>
            <person name="Kuo A."/>
            <person name="LaButti K."/>
            <person name="Larrondo L.F."/>
            <person name="Lindquist E."/>
            <person name="Ling A."/>
            <person name="Lombard V."/>
            <person name="Lucas S."/>
            <person name="Lundell T."/>
            <person name="Martin R."/>
            <person name="McLaughlin D.J."/>
            <person name="Morgenstern I."/>
            <person name="Morin E."/>
            <person name="Murat C."/>
            <person name="Nagy L.G."/>
            <person name="Nolan M."/>
            <person name="Ohm R.A."/>
            <person name="Patyshakuliyeva A."/>
            <person name="Rokas A."/>
            <person name="Ruiz-Duenas F.J."/>
            <person name="Sabat G."/>
            <person name="Salamov A."/>
            <person name="Samejima M."/>
            <person name="Schmutz J."/>
            <person name="Slot J.C."/>
            <person name="St John F."/>
            <person name="Stenlid J."/>
            <person name="Sun H."/>
            <person name="Sun S."/>
            <person name="Syed K."/>
            <person name="Tsang A."/>
            <person name="Wiebenga A."/>
            <person name="Young D."/>
            <person name="Pisabarro A."/>
            <person name="Eastwood D.C."/>
            <person name="Martin F."/>
            <person name="Cullen D."/>
            <person name="Grigoriev I.V."/>
            <person name="Hibbett D.S."/>
        </authorList>
    </citation>
    <scope>NUCLEOTIDE SEQUENCE [LARGE SCALE GENOMIC DNA]</scope>
    <source>
        <strain evidence="4 5">ATCC 11539</strain>
    </source>
</reference>
<dbReference type="eggNOG" id="KOG2651">
    <property type="taxonomic scope" value="Eukaryota"/>
</dbReference>
<evidence type="ECO:0000259" key="3">
    <source>
        <dbReference type="Pfam" id="PF13679"/>
    </source>
</evidence>
<dbReference type="GeneID" id="19300195"/>
<dbReference type="Gene3D" id="3.40.50.150">
    <property type="entry name" value="Vaccinia Virus protein VP39"/>
    <property type="match status" value="1"/>
</dbReference>
<proteinExistence type="predicted"/>
<evidence type="ECO:0000256" key="1">
    <source>
        <dbReference type="SAM" id="MobiDB-lite"/>
    </source>
</evidence>
<dbReference type="CDD" id="cd02440">
    <property type="entry name" value="AdoMet_MTases"/>
    <property type="match status" value="1"/>
</dbReference>
<feature type="region of interest" description="Disordered" evidence="1">
    <location>
        <begin position="166"/>
        <end position="204"/>
    </location>
</feature>
<keyword evidence="2" id="KW-0732">Signal</keyword>
<evidence type="ECO:0000256" key="2">
    <source>
        <dbReference type="SAM" id="SignalP"/>
    </source>
</evidence>
<gene>
    <name evidence="4" type="ORF">GLOTRDRAFT_116519</name>
</gene>
<dbReference type="Proteomes" id="UP000030669">
    <property type="component" value="Unassembled WGS sequence"/>
</dbReference>
<organism evidence="4 5">
    <name type="scientific">Gloeophyllum trabeum (strain ATCC 11539 / FP-39264 / Madison 617)</name>
    <name type="common">Brown rot fungus</name>
    <dbReference type="NCBI Taxonomy" id="670483"/>
    <lineage>
        <taxon>Eukaryota</taxon>
        <taxon>Fungi</taxon>
        <taxon>Dikarya</taxon>
        <taxon>Basidiomycota</taxon>
        <taxon>Agaricomycotina</taxon>
        <taxon>Agaricomycetes</taxon>
        <taxon>Gloeophyllales</taxon>
        <taxon>Gloeophyllaceae</taxon>
        <taxon>Gloeophyllum</taxon>
    </lineage>
</organism>
<dbReference type="RefSeq" id="XP_007866978.1">
    <property type="nucleotide sequence ID" value="XM_007868787.1"/>
</dbReference>
<dbReference type="EMBL" id="KB469303">
    <property type="protein sequence ID" value="EPQ54716.1"/>
    <property type="molecule type" value="Genomic_DNA"/>
</dbReference>
<dbReference type="InterPro" id="IPR052220">
    <property type="entry name" value="METTL25"/>
</dbReference>
<feature type="signal peptide" evidence="2">
    <location>
        <begin position="1"/>
        <end position="24"/>
    </location>
</feature>